<organism evidence="1 2">
    <name type="scientific">Methanosphaera cuniculi</name>
    <dbReference type="NCBI Taxonomy" id="1077256"/>
    <lineage>
        <taxon>Archaea</taxon>
        <taxon>Methanobacteriati</taxon>
        <taxon>Methanobacteriota</taxon>
        <taxon>Methanomada group</taxon>
        <taxon>Methanobacteria</taxon>
        <taxon>Methanobacteriales</taxon>
        <taxon>Methanobacteriaceae</taxon>
        <taxon>Methanosphaera</taxon>
    </lineage>
</organism>
<proteinExistence type="predicted"/>
<keyword evidence="2" id="KW-1185">Reference proteome</keyword>
<protein>
    <submittedName>
        <fullName evidence="1">Uncharacterized protein</fullName>
    </submittedName>
</protein>
<gene>
    <name evidence="1" type="ORF">ASJ82_04925</name>
</gene>
<comment type="caution">
    <text evidence="1">The sequence shown here is derived from an EMBL/GenBank/DDBJ whole genome shotgun (WGS) entry which is preliminary data.</text>
</comment>
<evidence type="ECO:0000313" key="1">
    <source>
        <dbReference type="EMBL" id="PAV06560.1"/>
    </source>
</evidence>
<dbReference type="AlphaFoldDB" id="A0A2A2HB68"/>
<dbReference type="InterPro" id="IPR014515">
    <property type="entry name" value="UCP921964"/>
</dbReference>
<reference evidence="1 2" key="1">
    <citation type="journal article" date="2017" name="BMC Genomics">
        <title>Genomic analysis of methanogenic archaea reveals a shift towards energy conservation.</title>
        <authorList>
            <person name="Gilmore S.P."/>
            <person name="Henske J.K."/>
            <person name="Sexton J.A."/>
            <person name="Solomon K.V."/>
            <person name="Seppala S."/>
            <person name="Yoo J.I."/>
            <person name="Huyett L.M."/>
            <person name="Pressman A."/>
            <person name="Cogan J.Z."/>
            <person name="Kivenson V."/>
            <person name="Peng X."/>
            <person name="Tan Y."/>
            <person name="Valentine D.L."/>
            <person name="O'Malley M.A."/>
        </authorList>
    </citation>
    <scope>NUCLEOTIDE SEQUENCE [LARGE SCALE GENOMIC DNA]</scope>
    <source>
        <strain evidence="1 2">1R-7</strain>
    </source>
</reference>
<dbReference type="RefSeq" id="WP_095609414.1">
    <property type="nucleotide sequence ID" value="NZ_LMVN01000029.1"/>
</dbReference>
<name>A0A2A2HB68_9EURY</name>
<dbReference type="Proteomes" id="UP000217528">
    <property type="component" value="Unassembled WGS sequence"/>
</dbReference>
<evidence type="ECO:0000313" key="2">
    <source>
        <dbReference type="Proteomes" id="UP000217528"/>
    </source>
</evidence>
<dbReference type="EMBL" id="LMVN01000029">
    <property type="protein sequence ID" value="PAV06560.1"/>
    <property type="molecule type" value="Genomic_DNA"/>
</dbReference>
<dbReference type="Pfam" id="PF09893">
    <property type="entry name" value="DUF2120"/>
    <property type="match status" value="1"/>
</dbReference>
<accession>A0A2A2HB68</accession>
<sequence length="182" mass="20409">MLEVMQVSRKVMDYLDAFNGSKPVVHNNDAMIIKGISRRKIPVDERQSVLNETFQAMSIDEIPVDSQEASELTEKIDLVFKKTTGVFDEANGILGIEKLKNTFEMTGFAINYIMGKKDNIAVYIAMWSDKSGAGPMFVECMVVNLIAADSDYDIRKEVSVNDNNNNDDGFDLPFDMSDPSFK</sequence>
<dbReference type="OrthoDB" id="64462at2157"/>